<name>F4KXT2_HALH1</name>
<evidence type="ECO:0000313" key="1">
    <source>
        <dbReference type="EMBL" id="AEE51443.1"/>
    </source>
</evidence>
<dbReference type="EMBL" id="CP002691">
    <property type="protein sequence ID" value="AEE51443.1"/>
    <property type="molecule type" value="Genomic_DNA"/>
</dbReference>
<gene>
    <name evidence="1" type="ordered locus">Halhy_3589</name>
</gene>
<reference key="2">
    <citation type="submission" date="2011-04" db="EMBL/GenBank/DDBJ databases">
        <title>Complete sequence of chromosome of Haliscomenobacter hydrossis DSM 1100.</title>
        <authorList>
            <consortium name="US DOE Joint Genome Institute (JGI-PGF)"/>
            <person name="Lucas S."/>
            <person name="Han J."/>
            <person name="Lapidus A."/>
            <person name="Bruce D."/>
            <person name="Goodwin L."/>
            <person name="Pitluck S."/>
            <person name="Peters L."/>
            <person name="Kyrpides N."/>
            <person name="Mavromatis K."/>
            <person name="Ivanova N."/>
            <person name="Ovchinnikova G."/>
            <person name="Pagani I."/>
            <person name="Daligault H."/>
            <person name="Detter J.C."/>
            <person name="Han C."/>
            <person name="Land M."/>
            <person name="Hauser L."/>
            <person name="Markowitz V."/>
            <person name="Cheng J.-F."/>
            <person name="Hugenholtz P."/>
            <person name="Woyke T."/>
            <person name="Wu D."/>
            <person name="Verbarg S."/>
            <person name="Frueling A."/>
            <person name="Brambilla E."/>
            <person name="Klenk H.-P."/>
            <person name="Eisen J.A."/>
        </authorList>
    </citation>
    <scope>NUCLEOTIDE SEQUENCE</scope>
    <source>
        <strain>DSM 1100</strain>
    </source>
</reference>
<accession>F4KXT2</accession>
<dbReference type="eggNOG" id="ENOG502ZMTT">
    <property type="taxonomic scope" value="Bacteria"/>
</dbReference>
<dbReference type="HOGENOM" id="CLU_196041_0_0_10"/>
<dbReference type="RefSeq" id="WP_013765983.1">
    <property type="nucleotide sequence ID" value="NC_015510.1"/>
</dbReference>
<keyword evidence="2" id="KW-1185">Reference proteome</keyword>
<reference evidence="1 2" key="1">
    <citation type="journal article" date="2011" name="Stand. Genomic Sci.">
        <title>Complete genome sequence of Haliscomenobacter hydrossis type strain (O).</title>
        <authorList>
            <consortium name="US DOE Joint Genome Institute (JGI-PGF)"/>
            <person name="Daligault H."/>
            <person name="Lapidus A."/>
            <person name="Zeytun A."/>
            <person name="Nolan M."/>
            <person name="Lucas S."/>
            <person name="Del Rio T.G."/>
            <person name="Tice H."/>
            <person name="Cheng J.F."/>
            <person name="Tapia R."/>
            <person name="Han C."/>
            <person name="Goodwin L."/>
            <person name="Pitluck S."/>
            <person name="Liolios K."/>
            <person name="Pagani I."/>
            <person name="Ivanova N."/>
            <person name="Huntemann M."/>
            <person name="Mavromatis K."/>
            <person name="Mikhailova N."/>
            <person name="Pati A."/>
            <person name="Chen A."/>
            <person name="Palaniappan K."/>
            <person name="Land M."/>
            <person name="Hauser L."/>
            <person name="Brambilla E.M."/>
            <person name="Rohde M."/>
            <person name="Verbarg S."/>
            <person name="Goker M."/>
            <person name="Bristow J."/>
            <person name="Eisen J.A."/>
            <person name="Markowitz V."/>
            <person name="Hugenholtz P."/>
            <person name="Kyrpides N.C."/>
            <person name="Klenk H.P."/>
            <person name="Woyke T."/>
        </authorList>
    </citation>
    <scope>NUCLEOTIDE SEQUENCE [LARGE SCALE GENOMIC DNA]</scope>
    <source>
        <strain evidence="2">ATCC 27775 / DSM 1100 / LMG 10767 / O</strain>
    </source>
</reference>
<dbReference type="Proteomes" id="UP000008461">
    <property type="component" value="Chromosome"/>
</dbReference>
<protein>
    <submittedName>
        <fullName evidence="1">Uncharacterized protein</fullName>
    </submittedName>
</protein>
<dbReference type="AlphaFoldDB" id="F4KXT2"/>
<proteinExistence type="predicted"/>
<evidence type="ECO:0000313" key="2">
    <source>
        <dbReference type="Proteomes" id="UP000008461"/>
    </source>
</evidence>
<dbReference type="KEGG" id="hhy:Halhy_3589"/>
<dbReference type="STRING" id="760192.Halhy_3589"/>
<sequence>MTQTIPQPLNEMQLEILQLFNREMSEEDMLAIKRFIVRYFAQKAIGAANQKWDENAWTVEDEERLLNLHERTPYHR</sequence>
<dbReference type="OrthoDB" id="963358at2"/>
<organism evidence="1 2">
    <name type="scientific">Haliscomenobacter hydrossis (strain ATCC 27775 / DSM 1100 / LMG 10767 / O)</name>
    <dbReference type="NCBI Taxonomy" id="760192"/>
    <lineage>
        <taxon>Bacteria</taxon>
        <taxon>Pseudomonadati</taxon>
        <taxon>Bacteroidota</taxon>
        <taxon>Saprospiria</taxon>
        <taxon>Saprospirales</taxon>
        <taxon>Haliscomenobacteraceae</taxon>
        <taxon>Haliscomenobacter</taxon>
    </lineage>
</organism>